<accession>A0A1E5GYZ3</accession>
<organism evidence="1 2">
    <name type="scientific">Enterococcus termitis</name>
    <dbReference type="NCBI Taxonomy" id="332950"/>
    <lineage>
        <taxon>Bacteria</taxon>
        <taxon>Bacillati</taxon>
        <taxon>Bacillota</taxon>
        <taxon>Bacilli</taxon>
        <taxon>Lactobacillales</taxon>
        <taxon>Enterococcaceae</taxon>
        <taxon>Enterococcus</taxon>
    </lineage>
</organism>
<evidence type="ECO:0000313" key="1">
    <source>
        <dbReference type="EMBL" id="OEG17832.1"/>
    </source>
</evidence>
<dbReference type="SUPFAM" id="SSF159121">
    <property type="entry name" value="BC4932-like"/>
    <property type="match status" value="1"/>
</dbReference>
<dbReference type="AlphaFoldDB" id="A0A1E5GYZ3"/>
<dbReference type="PANTHER" id="PTHR36433:SF2">
    <property type="entry name" value="YXEA FAMILY PROTEIN"/>
    <property type="match status" value="1"/>
</dbReference>
<name>A0A1E5GYZ3_9ENTE</name>
<dbReference type="OrthoDB" id="2243114at2"/>
<dbReference type="Pfam" id="PF06486">
    <property type="entry name" value="DUF1093"/>
    <property type="match status" value="1"/>
</dbReference>
<reference evidence="2" key="1">
    <citation type="submission" date="2016-09" db="EMBL/GenBank/DDBJ databases">
        <authorList>
            <person name="Gulvik C.A."/>
        </authorList>
    </citation>
    <scope>NUCLEOTIDE SEQUENCE [LARGE SCALE GENOMIC DNA]</scope>
    <source>
        <strain evidence="2">LMG 8895</strain>
    </source>
</reference>
<dbReference type="Proteomes" id="UP000095094">
    <property type="component" value="Unassembled WGS sequence"/>
</dbReference>
<dbReference type="NCBIfam" id="TIGR01655">
    <property type="entry name" value="yxeA_fam"/>
    <property type="match status" value="1"/>
</dbReference>
<proteinExistence type="predicted"/>
<evidence type="ECO:0000313" key="2">
    <source>
        <dbReference type="Proteomes" id="UP000095094"/>
    </source>
</evidence>
<dbReference type="InterPro" id="IPR006542">
    <property type="entry name" value="DUF1093"/>
</dbReference>
<protein>
    <recommendedName>
        <fullName evidence="3">YxeA family protein</fullName>
    </recommendedName>
</protein>
<dbReference type="EMBL" id="MIJY01000009">
    <property type="protein sequence ID" value="OEG17832.1"/>
    <property type="molecule type" value="Genomic_DNA"/>
</dbReference>
<gene>
    <name evidence="1" type="ORF">BCR25_17530</name>
</gene>
<keyword evidence="2" id="KW-1185">Reference proteome</keyword>
<dbReference type="PANTHER" id="PTHR36433">
    <property type="entry name" value="HYPOTHETICAL CYTOSOLIC PROTEIN"/>
    <property type="match status" value="1"/>
</dbReference>
<dbReference type="InterPro" id="IPR036166">
    <property type="entry name" value="YxeA-like_sf"/>
</dbReference>
<comment type="caution">
    <text evidence="1">The sequence shown here is derived from an EMBL/GenBank/DDBJ whole genome shotgun (WGS) entry which is preliminary data.</text>
</comment>
<dbReference type="RefSeq" id="WP_069662846.1">
    <property type="nucleotide sequence ID" value="NZ_JBHUJJ010000001.1"/>
</dbReference>
<dbReference type="Gene3D" id="2.40.50.480">
    <property type="match status" value="1"/>
</dbReference>
<sequence length="118" mass="13754">MKKLVFFILPFILLTAAAWFGYNYYYGGKAYYTRVGEPTEISSGKYSTGEKYTEYDYTQNAYDKNGEKSIQKMREIRDKPLRINAYLKLKVNARKGVVSWEEIKESDVPKKAFEQMGS</sequence>
<evidence type="ECO:0008006" key="3">
    <source>
        <dbReference type="Google" id="ProtNLM"/>
    </source>
</evidence>